<dbReference type="Gene3D" id="3.40.630.190">
    <property type="entry name" value="LCP protein"/>
    <property type="match status" value="1"/>
</dbReference>
<sequence>MRFALALALVGVMSFAGTGAATAYLRLQGNIDSADVDDLLGEDRPEAAPADPNDPAQGTALNILVMGTDTRDGIEEMEGDGESGQRSDTTIVVHVSADRQRVELVSIPRDSLVEIPSCTRSDGSTSYAQSNAMFNSAFVIGSQSGETTDAAACTIRTVEQNTGVRIDEFVVVDMAGFIDMVDALGGVPICLPEPINSPKANNLVLEAGQQTLDGNTALNYARARTGVGLDGSDTGRINRQQRLIAATANSVLSKNLLTDVPELVRFLNAVTRSLTVSEGISSIPDLTGLAFSLRNVPSGNITFMTIPFGAAPSDPNRVVWTPEAADVWARIAEDRPLQDEEPAAPEPTEDQGGAGTDDGTAPPADTPAPEQTEEPEETVDVEDRDLFNAADLETVCG</sequence>
<dbReference type="InterPro" id="IPR004474">
    <property type="entry name" value="LytR_CpsA_psr"/>
</dbReference>
<protein>
    <submittedName>
        <fullName evidence="5">LCP family protein</fullName>
    </submittedName>
</protein>
<keyword evidence="3" id="KW-0732">Signal</keyword>
<evidence type="ECO:0000256" key="3">
    <source>
        <dbReference type="SAM" id="SignalP"/>
    </source>
</evidence>
<feature type="compositionally biased region" description="Acidic residues" evidence="2">
    <location>
        <begin position="371"/>
        <end position="383"/>
    </location>
</feature>
<dbReference type="AlphaFoldDB" id="A0A939RSE9"/>
<dbReference type="PANTHER" id="PTHR33392:SF6">
    <property type="entry name" value="POLYISOPRENYL-TEICHOIC ACID--PEPTIDOGLYCAN TEICHOIC ACID TRANSFERASE TAGU"/>
    <property type="match status" value="1"/>
</dbReference>
<feature type="chain" id="PRO_5038536853" evidence="3">
    <location>
        <begin position="24"/>
        <end position="397"/>
    </location>
</feature>
<keyword evidence="6" id="KW-1185">Reference proteome</keyword>
<dbReference type="EMBL" id="JAGEMK010000001">
    <property type="protein sequence ID" value="MBO1750967.1"/>
    <property type="molecule type" value="Genomic_DNA"/>
</dbReference>
<dbReference type="Proteomes" id="UP000664209">
    <property type="component" value="Unassembled WGS sequence"/>
</dbReference>
<feature type="region of interest" description="Disordered" evidence="2">
    <location>
        <begin position="333"/>
        <end position="397"/>
    </location>
</feature>
<evidence type="ECO:0000256" key="1">
    <source>
        <dbReference type="ARBA" id="ARBA00006068"/>
    </source>
</evidence>
<evidence type="ECO:0000259" key="4">
    <source>
        <dbReference type="Pfam" id="PF03816"/>
    </source>
</evidence>
<feature type="signal peptide" evidence="3">
    <location>
        <begin position="1"/>
        <end position="23"/>
    </location>
</feature>
<comment type="similarity">
    <text evidence="1">Belongs to the LytR/CpsA/Psr (LCP) family.</text>
</comment>
<dbReference type="PANTHER" id="PTHR33392">
    <property type="entry name" value="POLYISOPRENYL-TEICHOIC ACID--PEPTIDOGLYCAN TEICHOIC ACID TRANSFERASE TAGU"/>
    <property type="match status" value="1"/>
</dbReference>
<feature type="compositionally biased region" description="Low complexity" evidence="2">
    <location>
        <begin position="357"/>
        <end position="370"/>
    </location>
</feature>
<organism evidence="5 6">
    <name type="scientific">Actinotalea soli</name>
    <dbReference type="NCBI Taxonomy" id="2819234"/>
    <lineage>
        <taxon>Bacteria</taxon>
        <taxon>Bacillati</taxon>
        <taxon>Actinomycetota</taxon>
        <taxon>Actinomycetes</taxon>
        <taxon>Micrococcales</taxon>
        <taxon>Cellulomonadaceae</taxon>
        <taxon>Actinotalea</taxon>
    </lineage>
</organism>
<reference evidence="5" key="1">
    <citation type="submission" date="2021-03" db="EMBL/GenBank/DDBJ databases">
        <title>Actinotalea soli sp. nov., isolated from soil.</title>
        <authorList>
            <person name="Ping W."/>
            <person name="Zhang J."/>
        </authorList>
    </citation>
    <scope>NUCLEOTIDE SEQUENCE</scope>
    <source>
        <strain evidence="5">BY-33</strain>
    </source>
</reference>
<comment type="caution">
    <text evidence="5">The sequence shown here is derived from an EMBL/GenBank/DDBJ whole genome shotgun (WGS) entry which is preliminary data.</text>
</comment>
<evidence type="ECO:0000256" key="2">
    <source>
        <dbReference type="SAM" id="MobiDB-lite"/>
    </source>
</evidence>
<gene>
    <name evidence="5" type="ORF">J4G33_04035</name>
</gene>
<dbReference type="Pfam" id="PF03816">
    <property type="entry name" value="LytR_cpsA_psr"/>
    <property type="match status" value="1"/>
</dbReference>
<feature type="compositionally biased region" description="Acidic residues" evidence="2">
    <location>
        <begin position="339"/>
        <end position="349"/>
    </location>
</feature>
<evidence type="ECO:0000313" key="5">
    <source>
        <dbReference type="EMBL" id="MBO1750967.1"/>
    </source>
</evidence>
<name>A0A939RSE9_9CELL</name>
<evidence type="ECO:0000313" key="6">
    <source>
        <dbReference type="Proteomes" id="UP000664209"/>
    </source>
</evidence>
<proteinExistence type="inferred from homology"/>
<accession>A0A939RSE9</accession>
<dbReference type="InterPro" id="IPR050922">
    <property type="entry name" value="LytR/CpsA/Psr_CW_biosynth"/>
</dbReference>
<feature type="domain" description="Cell envelope-related transcriptional attenuator" evidence="4">
    <location>
        <begin position="86"/>
        <end position="251"/>
    </location>
</feature>
<dbReference type="NCBIfam" id="TIGR00350">
    <property type="entry name" value="lytR_cpsA_psr"/>
    <property type="match status" value="1"/>
</dbReference>